<organism evidence="1">
    <name type="scientific">freshwater metagenome</name>
    <dbReference type="NCBI Taxonomy" id="449393"/>
    <lineage>
        <taxon>unclassified sequences</taxon>
        <taxon>metagenomes</taxon>
        <taxon>ecological metagenomes</taxon>
    </lineage>
</organism>
<dbReference type="AlphaFoldDB" id="A0A6J6QF39"/>
<accession>A0A6J6QF39</accession>
<reference evidence="1" key="1">
    <citation type="submission" date="2020-05" db="EMBL/GenBank/DDBJ databases">
        <authorList>
            <person name="Chiriac C."/>
            <person name="Salcher M."/>
            <person name="Ghai R."/>
            <person name="Kavagutti S V."/>
        </authorList>
    </citation>
    <scope>NUCLEOTIDE SEQUENCE</scope>
</reference>
<name>A0A6J6QF39_9ZZZZ</name>
<gene>
    <name evidence="1" type="ORF">UFOPK2423_01623</name>
</gene>
<dbReference type="AntiFam" id="ANF00041">
    <property type="entry name" value="Antisense to RNaseP"/>
</dbReference>
<protein>
    <submittedName>
        <fullName evidence="1">Unannotated protein</fullName>
    </submittedName>
</protein>
<evidence type="ECO:0000313" key="1">
    <source>
        <dbReference type="EMBL" id="CAB4709112.1"/>
    </source>
</evidence>
<dbReference type="EMBL" id="CAEZXN010000063">
    <property type="protein sequence ID" value="CAB4709112.1"/>
    <property type="molecule type" value="Genomic_DNA"/>
</dbReference>
<proteinExistence type="predicted"/>
<sequence length="101" mass="10914">MGHHLSSLVVANEVVRSTRELDRADLKRSLYDLAPGGVYLADNVAIIAGGLLHHPFTLTNCLAVYSLLHFPAGHPEWALPTTLPCGVRTFLGAISKLTPTR</sequence>